<evidence type="ECO:0000313" key="2">
    <source>
        <dbReference type="Proteomes" id="UP001199525"/>
    </source>
</evidence>
<name>A0ABS8IK76_9NOSO</name>
<protein>
    <submittedName>
        <fullName evidence="1">Uncharacterized protein</fullName>
    </submittedName>
</protein>
<dbReference type="Proteomes" id="UP001199525">
    <property type="component" value="Unassembled WGS sequence"/>
</dbReference>
<proteinExistence type="predicted"/>
<accession>A0ABS8IK76</accession>
<organism evidence="1 2">
    <name type="scientific">Nostoc favosum CHAB5714</name>
    <dbReference type="NCBI Taxonomy" id="2780399"/>
    <lineage>
        <taxon>Bacteria</taxon>
        <taxon>Bacillati</taxon>
        <taxon>Cyanobacteriota</taxon>
        <taxon>Cyanophyceae</taxon>
        <taxon>Nostocales</taxon>
        <taxon>Nostocaceae</taxon>
        <taxon>Nostoc</taxon>
        <taxon>Nostoc favosum</taxon>
    </lineage>
</organism>
<gene>
    <name evidence="1" type="ORF">LC586_37485</name>
</gene>
<dbReference type="EMBL" id="JAIVFQ010000147">
    <property type="protein sequence ID" value="MCC5604685.1"/>
    <property type="molecule type" value="Genomic_DNA"/>
</dbReference>
<comment type="caution">
    <text evidence="1">The sequence shown here is derived from an EMBL/GenBank/DDBJ whole genome shotgun (WGS) entry which is preliminary data.</text>
</comment>
<keyword evidence="2" id="KW-1185">Reference proteome</keyword>
<sequence>MPKIQEKDCWLFLDCKVMTGKLPENCPNHEVCKALGLPPQNRMCGIPYQMWLLKIDQLFKVSTLEVLKSLDSEAKEAGYSAATNICYSYKDYCLTVGRDEFGFSLDIPAEARALGFAEAEKMPYQYRRGKLEVINQGCHYPKKFQDAGWYNPIQLPYCYKTCDQVTTLFVNFDITHPEYNELKASGWHPPVSLDVKKYYELYGHEYWY</sequence>
<evidence type="ECO:0000313" key="1">
    <source>
        <dbReference type="EMBL" id="MCC5604685.1"/>
    </source>
</evidence>
<dbReference type="RefSeq" id="WP_229490713.1">
    <property type="nucleotide sequence ID" value="NZ_JAIVFQ010000147.1"/>
</dbReference>
<reference evidence="1 2" key="1">
    <citation type="journal article" date="2021" name="Microorganisms">
        <title>Genome Evolution of Filamentous Cyanobacterium Nostoc Species: From Facultative Symbiosis to Free Living.</title>
        <authorList>
            <person name="Huo D."/>
            <person name="Li H."/>
            <person name="Cai F."/>
            <person name="Guo X."/>
            <person name="Qiao Z."/>
            <person name="Wang W."/>
            <person name="Yu G."/>
            <person name="Li R."/>
        </authorList>
    </citation>
    <scope>NUCLEOTIDE SEQUENCE [LARGE SCALE GENOMIC DNA]</scope>
    <source>
        <strain evidence="1 2">CHAB 5714</strain>
    </source>
</reference>